<evidence type="ECO:0000259" key="3">
    <source>
        <dbReference type="Pfam" id="PF10708"/>
    </source>
</evidence>
<gene>
    <name evidence="4" type="ORF">IGS73_05700</name>
</gene>
<feature type="compositionally biased region" description="Low complexity" evidence="1">
    <location>
        <begin position="217"/>
        <end position="260"/>
    </location>
</feature>
<feature type="compositionally biased region" description="Basic and acidic residues" evidence="1">
    <location>
        <begin position="64"/>
        <end position="77"/>
    </location>
</feature>
<reference evidence="4 5" key="1">
    <citation type="submission" date="2020-10" db="EMBL/GenBank/DDBJ databases">
        <title>Janibacter indicus TT2 genome sequence.</title>
        <authorList>
            <person name="Lee K."/>
            <person name="Ganzorig M."/>
        </authorList>
    </citation>
    <scope>NUCLEOTIDE SEQUENCE [LARGE SCALE GENOMIC DNA]</scope>
    <source>
        <strain evidence="4 5">TT2</strain>
    </source>
</reference>
<proteinExistence type="predicted"/>
<feature type="region of interest" description="Disordered" evidence="1">
    <location>
        <begin position="211"/>
        <end position="263"/>
    </location>
</feature>
<sequence length="450" mass="47393">MSSWAAGWYQDPEQQGQIRYWDGHGWTEHRQATPEGFGVGQPGPDASGTGTRQDTVGDTSEVDEATRVRPSADRAPETEAISTNEAAGYGAASSYGQQEQGYGQTSYGQQEQGYGQSSYGQQEQGYGASSYGQSGYGQDQSAYGQQSPYAQQGGYDQQQGGYGQPAYAAAGQGGQPGGGKSKLPWIIGAGVVGLVLIVVLGFVGFSLLSGGDDDDTASPSSTSQTDSPTDTPTDSSTTDTTTTDPSSSSSSSTSDDPGTSILDNRNKAAEWNKKYTGSGKAFIGVPAGDGAGLVEFTHKGDKYESLTIKGTDGNGRSSEYVLTASNADKGTVAYNLTNYSASTSRIEMDSEGDWSVKFIRISQAPDFGTTQKGSGPNVFKWDGKRSDLSAKYTQPADSFIGSFRVQAVGAKDYPDRLISEYDNYDGTTTVQDGTKYLIVEAAGDYTLTKK</sequence>
<keyword evidence="2" id="KW-0812">Transmembrane</keyword>
<protein>
    <submittedName>
        <fullName evidence="4">DUF2510 domain-containing protein</fullName>
    </submittedName>
</protein>
<feature type="compositionally biased region" description="Polar residues" evidence="1">
    <location>
        <begin position="48"/>
        <end position="58"/>
    </location>
</feature>
<keyword evidence="2" id="KW-0472">Membrane</keyword>
<name>A0A7L9J3C8_9MICO</name>
<evidence type="ECO:0000256" key="2">
    <source>
        <dbReference type="SAM" id="Phobius"/>
    </source>
</evidence>
<feature type="transmembrane region" description="Helical" evidence="2">
    <location>
        <begin position="185"/>
        <end position="208"/>
    </location>
</feature>
<dbReference type="InterPro" id="IPR018929">
    <property type="entry name" value="DUF2510"/>
</dbReference>
<organism evidence="4 5">
    <name type="scientific">Janibacter indicus</name>
    <dbReference type="NCBI Taxonomy" id="857417"/>
    <lineage>
        <taxon>Bacteria</taxon>
        <taxon>Bacillati</taxon>
        <taxon>Actinomycetota</taxon>
        <taxon>Actinomycetes</taxon>
        <taxon>Micrococcales</taxon>
        <taxon>Intrasporangiaceae</taxon>
        <taxon>Janibacter</taxon>
    </lineage>
</organism>
<evidence type="ECO:0000313" key="5">
    <source>
        <dbReference type="Proteomes" id="UP000593998"/>
    </source>
</evidence>
<evidence type="ECO:0000313" key="4">
    <source>
        <dbReference type="EMBL" id="QOK23874.1"/>
    </source>
</evidence>
<feature type="compositionally biased region" description="Basic and acidic residues" evidence="1">
    <location>
        <begin position="21"/>
        <end position="32"/>
    </location>
</feature>
<feature type="compositionally biased region" description="Low complexity" evidence="1">
    <location>
        <begin position="86"/>
        <end position="161"/>
    </location>
</feature>
<dbReference type="AlphaFoldDB" id="A0A7L9J3C8"/>
<dbReference type="Pfam" id="PF10708">
    <property type="entry name" value="DUF2510"/>
    <property type="match status" value="1"/>
</dbReference>
<feature type="domain" description="DUF2510" evidence="3">
    <location>
        <begin position="6"/>
        <end position="35"/>
    </location>
</feature>
<dbReference type="Proteomes" id="UP000593998">
    <property type="component" value="Chromosome"/>
</dbReference>
<evidence type="ECO:0000256" key="1">
    <source>
        <dbReference type="SAM" id="MobiDB-lite"/>
    </source>
</evidence>
<dbReference type="EMBL" id="CP062789">
    <property type="protein sequence ID" value="QOK23874.1"/>
    <property type="molecule type" value="Genomic_DNA"/>
</dbReference>
<dbReference type="RefSeq" id="WP_164513569.1">
    <property type="nucleotide sequence ID" value="NZ_CP013290.1"/>
</dbReference>
<accession>A0A7L9J3C8</accession>
<keyword evidence="2" id="KW-1133">Transmembrane helix</keyword>
<feature type="region of interest" description="Disordered" evidence="1">
    <location>
        <begin position="1"/>
        <end position="161"/>
    </location>
</feature>